<reference evidence="9" key="1">
    <citation type="submission" date="2022-11" db="UniProtKB">
        <authorList>
            <consortium name="EnsemblMetazoa"/>
        </authorList>
    </citation>
    <scope>IDENTIFICATION</scope>
</reference>
<evidence type="ECO:0000256" key="1">
    <source>
        <dbReference type="ARBA" id="ARBA00004123"/>
    </source>
</evidence>
<evidence type="ECO:0000256" key="5">
    <source>
        <dbReference type="ARBA" id="ARBA00045258"/>
    </source>
</evidence>
<dbReference type="AlphaFoldDB" id="A0A913XAG9"/>
<dbReference type="PANTHER" id="PTHR22768">
    <property type="entry name" value="DNA REPLICATION COMPLEX GINS PROTEIN PSF3"/>
    <property type="match status" value="1"/>
</dbReference>
<comment type="function">
    <text evidence="5">Required for correct functioning of the GINS complex, a complex that plays an essential role in the initiation of DNA replication, and progression of DNA replication forks. GINS complex is a core component of CDC45-MCM-GINS (CMG) helicase, the molecular machine that unwinds template DNA during replication, and around which the replisome is built.</text>
</comment>
<dbReference type="Pfam" id="PF05916">
    <property type="entry name" value="Sld5"/>
    <property type="match status" value="1"/>
</dbReference>
<dbReference type="CDD" id="cd11713">
    <property type="entry name" value="GINS_A_psf3"/>
    <property type="match status" value="1"/>
</dbReference>
<evidence type="ECO:0000256" key="6">
    <source>
        <dbReference type="RuleBase" id="RU367161"/>
    </source>
</evidence>
<evidence type="ECO:0000259" key="8">
    <source>
        <dbReference type="Pfam" id="PF22466"/>
    </source>
</evidence>
<keyword evidence="3 6" id="KW-0235">DNA replication</keyword>
<dbReference type="InterPro" id="IPR055221">
    <property type="entry name" value="PSF3_N"/>
</dbReference>
<dbReference type="Gene3D" id="1.20.58.2050">
    <property type="match status" value="1"/>
</dbReference>
<dbReference type="OrthoDB" id="10251744at2759"/>
<comment type="function">
    <text evidence="6">The GINS complex plays an essential role in the initiation of DNA replication.</text>
</comment>
<dbReference type="RefSeq" id="XP_020901594.1">
    <property type="nucleotide sequence ID" value="XM_021045935.2"/>
</dbReference>
<proteinExistence type="inferred from homology"/>
<dbReference type="SUPFAM" id="SSF160059">
    <property type="entry name" value="PriA/YqbF domain"/>
    <property type="match status" value="1"/>
</dbReference>
<dbReference type="Proteomes" id="UP000887567">
    <property type="component" value="Unplaced"/>
</dbReference>
<evidence type="ECO:0000256" key="3">
    <source>
        <dbReference type="ARBA" id="ARBA00022705"/>
    </source>
</evidence>
<dbReference type="GeneID" id="110240147"/>
<sequence length="212" mass="24325">MSANDSQIGPPLRSRPSSYDYFDIDDVIATQEKIPCRLEVQIHNLGFLDPSSEGEHLASGSKQELPYWLAKELCSRRRRVVSVELPKVYKDAYREILKADACVVDLHKYGPHFYDIGTKLMHFDDDENSMVIRSLQETFIKRFRKIMDSSQNSPHEETSALTSRLDNTEKQIFAAGKKGIKDFLLWEAGQMSKLTTSETVVSHRKRKRSALE</sequence>
<protein>
    <recommendedName>
        <fullName evidence="6">DNA replication complex GINS protein PSF3</fullName>
    </recommendedName>
</protein>
<evidence type="ECO:0000256" key="2">
    <source>
        <dbReference type="ARBA" id="ARBA00006343"/>
    </source>
</evidence>
<keyword evidence="10" id="KW-1185">Reference proteome</keyword>
<dbReference type="InterPro" id="IPR010492">
    <property type="entry name" value="GINS_Psf3"/>
</dbReference>
<dbReference type="EnsemblMetazoa" id="XM_021045935.2">
    <property type="protein sequence ID" value="XP_020901594.1"/>
    <property type="gene ID" value="LOC110240147"/>
</dbReference>
<accession>A0A913XAG9</accession>
<evidence type="ECO:0000313" key="10">
    <source>
        <dbReference type="Proteomes" id="UP000887567"/>
    </source>
</evidence>
<dbReference type="OMA" id="AAYKEIY"/>
<evidence type="ECO:0000313" key="9">
    <source>
        <dbReference type="EnsemblMetazoa" id="XP_020901594.1"/>
    </source>
</evidence>
<dbReference type="GO" id="GO:1902975">
    <property type="term" value="P:mitotic DNA replication initiation"/>
    <property type="evidence" value="ECO:0007669"/>
    <property type="project" value="TreeGrafter"/>
</dbReference>
<comment type="subcellular location">
    <subcellularLocation>
        <location evidence="1 6">Nucleus</location>
    </subcellularLocation>
</comment>
<feature type="domain" description="GINS subunit" evidence="7">
    <location>
        <begin position="90"/>
        <end position="186"/>
    </location>
</feature>
<name>A0A913XAG9_EXADI</name>
<dbReference type="InterPro" id="IPR021151">
    <property type="entry name" value="GINS_A"/>
</dbReference>
<dbReference type="InterPro" id="IPR038437">
    <property type="entry name" value="GINS_Psf3_sf"/>
</dbReference>
<comment type="subunit">
    <text evidence="6">Component of the GINS complex.</text>
</comment>
<dbReference type="GO" id="GO:0000811">
    <property type="term" value="C:GINS complex"/>
    <property type="evidence" value="ECO:0007669"/>
    <property type="project" value="UniProtKB-UniRule"/>
</dbReference>
<evidence type="ECO:0000256" key="4">
    <source>
        <dbReference type="ARBA" id="ARBA00023242"/>
    </source>
</evidence>
<dbReference type="CDD" id="cd21693">
    <property type="entry name" value="GINS_B_Psf3"/>
    <property type="match status" value="1"/>
</dbReference>
<keyword evidence="4 6" id="KW-0539">Nucleus</keyword>
<evidence type="ECO:0000259" key="7">
    <source>
        <dbReference type="Pfam" id="PF05916"/>
    </source>
</evidence>
<dbReference type="Pfam" id="PF22466">
    <property type="entry name" value="PSF3_N"/>
    <property type="match status" value="1"/>
</dbReference>
<feature type="domain" description="DNA replication complex GINS protein PSF3 N-terminal" evidence="8">
    <location>
        <begin position="22"/>
        <end position="74"/>
    </location>
</feature>
<comment type="similarity">
    <text evidence="2 6">Belongs to the GINS3/PSF3 family.</text>
</comment>
<dbReference type="KEGG" id="epa:110240147"/>
<dbReference type="InterPro" id="IPR036224">
    <property type="entry name" value="GINS_bundle-like_dom_sf"/>
</dbReference>
<dbReference type="PANTHER" id="PTHR22768:SF0">
    <property type="entry name" value="DNA REPLICATION COMPLEX GINS PROTEIN PSF3"/>
    <property type="match status" value="1"/>
</dbReference>
<organism evidence="9 10">
    <name type="scientific">Exaiptasia diaphana</name>
    <name type="common">Tropical sea anemone</name>
    <name type="synonym">Aiptasia pulchella</name>
    <dbReference type="NCBI Taxonomy" id="2652724"/>
    <lineage>
        <taxon>Eukaryota</taxon>
        <taxon>Metazoa</taxon>
        <taxon>Cnidaria</taxon>
        <taxon>Anthozoa</taxon>
        <taxon>Hexacorallia</taxon>
        <taxon>Actiniaria</taxon>
        <taxon>Aiptasiidae</taxon>
        <taxon>Exaiptasia</taxon>
    </lineage>
</organism>
<dbReference type="SUPFAM" id="SSF158573">
    <property type="entry name" value="GINS helical bundle-like"/>
    <property type="match status" value="1"/>
</dbReference>